<dbReference type="Pfam" id="PF04471">
    <property type="entry name" value="Mrr_cat"/>
    <property type="match status" value="1"/>
</dbReference>
<feature type="region of interest" description="Disordered" evidence="1">
    <location>
        <begin position="90"/>
        <end position="123"/>
    </location>
</feature>
<evidence type="ECO:0000313" key="5">
    <source>
        <dbReference type="Proteomes" id="UP000230407"/>
    </source>
</evidence>
<gene>
    <name evidence="4" type="ORF">CUT44_08000</name>
</gene>
<accession>A0A2M8M1X8</accession>
<evidence type="ECO:0000256" key="1">
    <source>
        <dbReference type="SAM" id="MobiDB-lite"/>
    </source>
</evidence>
<feature type="transmembrane region" description="Helical" evidence="2">
    <location>
        <begin position="24"/>
        <end position="44"/>
    </location>
</feature>
<feature type="domain" description="Restriction endonuclease type IV Mrr" evidence="3">
    <location>
        <begin position="162"/>
        <end position="274"/>
    </location>
</feature>
<dbReference type="AlphaFoldDB" id="A0A2M8M1X8"/>
<dbReference type="GO" id="GO:0003677">
    <property type="term" value="F:DNA binding"/>
    <property type="evidence" value="ECO:0007669"/>
    <property type="project" value="InterPro"/>
</dbReference>
<dbReference type="InterPro" id="IPR052906">
    <property type="entry name" value="Type_IV_Methyl-Rstrct_Enzyme"/>
</dbReference>
<name>A0A2M8M1X8_9ACTN</name>
<feature type="transmembrane region" description="Helical" evidence="2">
    <location>
        <begin position="50"/>
        <end position="69"/>
    </location>
</feature>
<keyword evidence="2" id="KW-0812">Transmembrane</keyword>
<dbReference type="PANTHER" id="PTHR30015">
    <property type="entry name" value="MRR RESTRICTION SYSTEM PROTEIN"/>
    <property type="match status" value="1"/>
</dbReference>
<feature type="compositionally biased region" description="Basic and acidic residues" evidence="1">
    <location>
        <begin position="103"/>
        <end position="118"/>
    </location>
</feature>
<dbReference type="InterPro" id="IPR011856">
    <property type="entry name" value="tRNA_endonuc-like_dom_sf"/>
</dbReference>
<keyword evidence="4" id="KW-0540">Nuclease</keyword>
<comment type="caution">
    <text evidence="4">The sequence shown here is derived from an EMBL/GenBank/DDBJ whole genome shotgun (WGS) entry which is preliminary data.</text>
</comment>
<keyword evidence="2" id="KW-1133">Transmembrane helix</keyword>
<dbReference type="PANTHER" id="PTHR30015:SF6">
    <property type="entry name" value="SLL1429 PROTEIN"/>
    <property type="match status" value="1"/>
</dbReference>
<keyword evidence="5" id="KW-1185">Reference proteome</keyword>
<dbReference type="RefSeq" id="WP_100201486.1">
    <property type="nucleotide sequence ID" value="NZ_PGGW01000022.1"/>
</dbReference>
<keyword evidence="2" id="KW-0472">Membrane</keyword>
<sequence>MTAPAHRPRPVGGGTAFSLRRTTLWFVLAAIVLCALWFTGRVVVEAAGRHPVAAVSLCLLAAPAVAGLLRGRRRLRAARAARRAAEALDEGAETALETLEEPAPERQQIRPLPERADTAETAETAVPAAAEAAEFVETAEPAEPAVELTGPVPAADHGAYYDALDAERFEQAVAALCERDGCRDVSVVGGAGDLGADVLATAPDGRRVVVQCKHYGETNKVGSQDVQRFGGTCWTVHGAEVAAVVTTSDFTAPAVEYAEQCGILCLGREALLAWSEGTGPAPWEAAPPAGPDPAGE</sequence>
<dbReference type="InterPro" id="IPR007560">
    <property type="entry name" value="Restrct_endonuc_IV_Mrr"/>
</dbReference>
<evidence type="ECO:0000313" key="4">
    <source>
        <dbReference type="EMBL" id="PJE98209.1"/>
    </source>
</evidence>
<keyword evidence="4" id="KW-0255">Endonuclease</keyword>
<dbReference type="InterPro" id="IPR011335">
    <property type="entry name" value="Restrct_endonuc-II-like"/>
</dbReference>
<reference evidence="4 5" key="1">
    <citation type="submission" date="2017-11" db="EMBL/GenBank/DDBJ databases">
        <title>Streptomyces carmine sp. nov., a novel actinomycete isolated from Sophora alopecuroides in Xinjiang, China.</title>
        <authorList>
            <person name="Wang Y."/>
            <person name="Luo X."/>
            <person name="Wan C."/>
            <person name="Zhang L."/>
        </authorList>
    </citation>
    <scope>NUCLEOTIDE SEQUENCE [LARGE SCALE GENOMIC DNA]</scope>
    <source>
        <strain evidence="4 5">TRM SA0054</strain>
    </source>
</reference>
<organism evidence="4 5">
    <name type="scientific">Streptomyces carminius</name>
    <dbReference type="NCBI Taxonomy" id="2665496"/>
    <lineage>
        <taxon>Bacteria</taxon>
        <taxon>Bacillati</taxon>
        <taxon>Actinomycetota</taxon>
        <taxon>Actinomycetes</taxon>
        <taxon>Kitasatosporales</taxon>
        <taxon>Streptomycetaceae</taxon>
        <taxon>Streptomyces</taxon>
    </lineage>
</organism>
<evidence type="ECO:0000259" key="3">
    <source>
        <dbReference type="Pfam" id="PF04471"/>
    </source>
</evidence>
<dbReference type="GO" id="GO:0009307">
    <property type="term" value="P:DNA restriction-modification system"/>
    <property type="evidence" value="ECO:0007669"/>
    <property type="project" value="InterPro"/>
</dbReference>
<proteinExistence type="predicted"/>
<dbReference type="Gene3D" id="3.40.1350.10">
    <property type="match status" value="1"/>
</dbReference>
<dbReference type="GO" id="GO:0015666">
    <property type="term" value="F:restriction endodeoxyribonuclease activity"/>
    <property type="evidence" value="ECO:0007669"/>
    <property type="project" value="TreeGrafter"/>
</dbReference>
<keyword evidence="4" id="KW-0378">Hydrolase</keyword>
<protein>
    <submittedName>
        <fullName evidence="4">Restriction endonuclease</fullName>
    </submittedName>
</protein>
<dbReference type="SUPFAM" id="SSF52980">
    <property type="entry name" value="Restriction endonuclease-like"/>
    <property type="match status" value="1"/>
</dbReference>
<dbReference type="Proteomes" id="UP000230407">
    <property type="component" value="Unassembled WGS sequence"/>
</dbReference>
<feature type="compositionally biased region" description="Acidic residues" evidence="1">
    <location>
        <begin position="90"/>
        <end position="102"/>
    </location>
</feature>
<dbReference type="EMBL" id="PGGW01000022">
    <property type="protein sequence ID" value="PJE98209.1"/>
    <property type="molecule type" value="Genomic_DNA"/>
</dbReference>
<evidence type="ECO:0000256" key="2">
    <source>
        <dbReference type="SAM" id="Phobius"/>
    </source>
</evidence>